<name>A0A1F8FL40_9BACT</name>
<gene>
    <name evidence="1" type="ORF">A3J47_03840</name>
</gene>
<sequence>MSKAIAEQSNSLSIFWLKKNGYLEGGWRSGGIKWTYGVSGNESNISFFVFLHGEASDCIKLKYTHTDRWSEKKSEMFFEVPFTSTSCNYSGKRYWFICPLTKNGQYCGRRVGVLYSIGKWFGCRHCGNIAYAKQMEGGKFRWNGVSVPDIERAEKELKRWYYKGKPTRKHRRLIRLNEKFENGFLMMGRRLGIKF</sequence>
<comment type="caution">
    <text evidence="1">The sequence shown here is derived from an EMBL/GenBank/DDBJ whole genome shotgun (WGS) entry which is preliminary data.</text>
</comment>
<dbReference type="Proteomes" id="UP000176581">
    <property type="component" value="Unassembled WGS sequence"/>
</dbReference>
<organism evidence="1 2">
    <name type="scientific">Candidatus Yanofskybacteria bacterium RIFCSPHIGHO2_02_FULL_43_22</name>
    <dbReference type="NCBI Taxonomy" id="1802681"/>
    <lineage>
        <taxon>Bacteria</taxon>
        <taxon>Candidatus Yanofskyibacteriota</taxon>
    </lineage>
</organism>
<proteinExistence type="predicted"/>
<evidence type="ECO:0008006" key="3">
    <source>
        <dbReference type="Google" id="ProtNLM"/>
    </source>
</evidence>
<dbReference type="AlphaFoldDB" id="A0A1F8FL40"/>
<protein>
    <recommendedName>
        <fullName evidence="3">Zinc-ribbon domain-containing protein</fullName>
    </recommendedName>
</protein>
<evidence type="ECO:0000313" key="1">
    <source>
        <dbReference type="EMBL" id="OGN13835.1"/>
    </source>
</evidence>
<reference evidence="1 2" key="1">
    <citation type="journal article" date="2016" name="Nat. Commun.">
        <title>Thousands of microbial genomes shed light on interconnected biogeochemical processes in an aquifer system.</title>
        <authorList>
            <person name="Anantharaman K."/>
            <person name="Brown C.T."/>
            <person name="Hug L.A."/>
            <person name="Sharon I."/>
            <person name="Castelle C.J."/>
            <person name="Probst A.J."/>
            <person name="Thomas B.C."/>
            <person name="Singh A."/>
            <person name="Wilkins M.J."/>
            <person name="Karaoz U."/>
            <person name="Brodie E.L."/>
            <person name="Williams K.H."/>
            <person name="Hubbard S.S."/>
            <person name="Banfield J.F."/>
        </authorList>
    </citation>
    <scope>NUCLEOTIDE SEQUENCE [LARGE SCALE GENOMIC DNA]</scope>
</reference>
<evidence type="ECO:0000313" key="2">
    <source>
        <dbReference type="Proteomes" id="UP000176581"/>
    </source>
</evidence>
<accession>A0A1F8FL40</accession>
<dbReference type="EMBL" id="MGJV01000035">
    <property type="protein sequence ID" value="OGN13835.1"/>
    <property type="molecule type" value="Genomic_DNA"/>
</dbReference>